<dbReference type="AlphaFoldDB" id="A0A1U8NY31"/>
<protein>
    <recommendedName>
        <fullName evidence="1">Tf2-1-like SH3-like domain-containing protein</fullName>
    </recommendedName>
</protein>
<keyword evidence="2" id="KW-1185">Reference proteome</keyword>
<evidence type="ECO:0000259" key="1">
    <source>
        <dbReference type="Pfam" id="PF24626"/>
    </source>
</evidence>
<organism evidence="2 3">
    <name type="scientific">Gossypium hirsutum</name>
    <name type="common">Upland cotton</name>
    <name type="synonym">Gossypium mexicanum</name>
    <dbReference type="NCBI Taxonomy" id="3635"/>
    <lineage>
        <taxon>Eukaryota</taxon>
        <taxon>Viridiplantae</taxon>
        <taxon>Streptophyta</taxon>
        <taxon>Embryophyta</taxon>
        <taxon>Tracheophyta</taxon>
        <taxon>Spermatophyta</taxon>
        <taxon>Magnoliopsida</taxon>
        <taxon>eudicotyledons</taxon>
        <taxon>Gunneridae</taxon>
        <taxon>Pentapetalae</taxon>
        <taxon>rosids</taxon>
        <taxon>malvids</taxon>
        <taxon>Malvales</taxon>
        <taxon>Malvaceae</taxon>
        <taxon>Malvoideae</taxon>
        <taxon>Gossypium</taxon>
    </lineage>
</organism>
<evidence type="ECO:0000313" key="2">
    <source>
        <dbReference type="Proteomes" id="UP000818029"/>
    </source>
</evidence>
<accession>A0A1U8NY31</accession>
<dbReference type="PANTHER" id="PTHR46148">
    <property type="entry name" value="CHROMO DOMAIN-CONTAINING PROTEIN"/>
    <property type="match status" value="1"/>
</dbReference>
<reference evidence="2" key="1">
    <citation type="journal article" date="2020" name="Nat. Genet.">
        <title>Genomic diversifications of five Gossypium allopolyploid species and their impact on cotton improvement.</title>
        <authorList>
            <person name="Chen Z.J."/>
            <person name="Sreedasyam A."/>
            <person name="Ando A."/>
            <person name="Song Q."/>
            <person name="De Santiago L.M."/>
            <person name="Hulse-Kemp A.M."/>
            <person name="Ding M."/>
            <person name="Ye W."/>
            <person name="Kirkbride R.C."/>
            <person name="Jenkins J."/>
            <person name="Plott C."/>
            <person name="Lovell J."/>
            <person name="Lin Y.M."/>
            <person name="Vaughn R."/>
            <person name="Liu B."/>
            <person name="Simpson S."/>
            <person name="Scheffler B.E."/>
            <person name="Wen L."/>
            <person name="Saski C.A."/>
            <person name="Grover C.E."/>
            <person name="Hu G."/>
            <person name="Conover J.L."/>
            <person name="Carlson J.W."/>
            <person name="Shu S."/>
            <person name="Boston L.B."/>
            <person name="Williams M."/>
            <person name="Peterson D.G."/>
            <person name="McGee K."/>
            <person name="Jones D.C."/>
            <person name="Wendel J.F."/>
            <person name="Stelly D.M."/>
            <person name="Grimwood J."/>
            <person name="Schmutz J."/>
        </authorList>
    </citation>
    <scope>NUCLEOTIDE SEQUENCE [LARGE SCALE GENOMIC DNA]</scope>
    <source>
        <strain evidence="2">cv. TM-1</strain>
    </source>
</reference>
<dbReference type="PANTHER" id="PTHR46148:SF44">
    <property type="entry name" value="GAG-POL POLYPROTEIN"/>
    <property type="match status" value="1"/>
</dbReference>
<gene>
    <name evidence="3" type="primary">LOC107952209</name>
</gene>
<sequence length="151" mass="18333">MDKVRLIQDYLKTVSDKQKSYSNMKRRDIEYSVGDKVFFKVSLWKKVIRFGRKDKLSLRFIRLYWILKCVRPVAYHLELPLELNRTQNVFHVSMLRWYRSDPSHIVSVDEIEIRPDLTFKEKLVQILDRDVKVLRRMFIALVTWEPEDSIQ</sequence>
<feature type="domain" description="Tf2-1-like SH3-like" evidence="1">
    <location>
        <begin position="34"/>
        <end position="99"/>
    </location>
</feature>
<name>A0A1U8NY31_GOSHI</name>
<dbReference type="PaxDb" id="3635-A0A1U8NY31"/>
<dbReference type="GeneID" id="107952209"/>
<dbReference type="InterPro" id="IPR056924">
    <property type="entry name" value="SH3_Tf2-1"/>
</dbReference>
<dbReference type="RefSeq" id="XP_016742973.1">
    <property type="nucleotide sequence ID" value="XM_016887484.1"/>
</dbReference>
<proteinExistence type="predicted"/>
<dbReference type="Pfam" id="PF24626">
    <property type="entry name" value="SH3_Tf2-1"/>
    <property type="match status" value="1"/>
</dbReference>
<dbReference type="KEGG" id="ghi:107952209"/>
<dbReference type="Proteomes" id="UP000818029">
    <property type="component" value="Chromosome A02"/>
</dbReference>
<reference evidence="3" key="2">
    <citation type="submission" date="2025-08" db="UniProtKB">
        <authorList>
            <consortium name="RefSeq"/>
        </authorList>
    </citation>
    <scope>IDENTIFICATION</scope>
</reference>
<evidence type="ECO:0000313" key="3">
    <source>
        <dbReference type="RefSeq" id="XP_016742973.1"/>
    </source>
</evidence>